<sequence length="294" mass="33066">MNVAITPVALKIRQLMTQHLGQRLRQQFDQLTPHERRVAGFILDHFDDFAVYSAAELARLSGVSKATVSRLFRRLGFASFQEVRQHARELRHHGVPLVTDRSALGNGLERFQRHFERERDNLHRLLEAIDADTFDAIVARLDEAPEVVIVGYRNGYPVALHLRQQLIQARDRVRLAPQPGQPLSEEITDLAPGTLVIVMGFRRRARGFEALMARLAEQDAACLLIGDPTLAASAVKPTWQLECPLDSISAFDSYTAAMSLVNLLANHLLHRRLQSGRARIDEISAGYTVLDELD</sequence>
<comment type="caution">
    <text evidence="2">The sequence shown here is derived from an EMBL/GenBank/DDBJ whole genome shotgun (WGS) entry which is preliminary data.</text>
</comment>
<name>A0A420X177_9GAMM</name>
<keyword evidence="3" id="KW-1185">Reference proteome</keyword>
<feature type="domain" description="HTH rpiR-type" evidence="1">
    <location>
        <begin position="18"/>
        <end position="94"/>
    </location>
</feature>
<dbReference type="InterPro" id="IPR046348">
    <property type="entry name" value="SIS_dom_sf"/>
</dbReference>
<evidence type="ECO:0000259" key="1">
    <source>
        <dbReference type="PROSITE" id="PS51071"/>
    </source>
</evidence>
<dbReference type="SUPFAM" id="SSF53697">
    <property type="entry name" value="SIS domain"/>
    <property type="match status" value="1"/>
</dbReference>
<dbReference type="InterPro" id="IPR000281">
    <property type="entry name" value="HTH_RpiR"/>
</dbReference>
<reference evidence="2 3" key="1">
    <citation type="submission" date="2018-10" db="EMBL/GenBank/DDBJ databases">
        <title>Genomic Encyclopedia of Type Strains, Phase IV (KMG-IV): sequencing the most valuable type-strain genomes for metagenomic binning, comparative biology and taxonomic classification.</title>
        <authorList>
            <person name="Goeker M."/>
        </authorList>
    </citation>
    <scope>NUCLEOTIDE SEQUENCE [LARGE SCALE GENOMIC DNA]</scope>
    <source>
        <strain evidence="2 3">DSM 23229</strain>
    </source>
</reference>
<dbReference type="InterPro" id="IPR047640">
    <property type="entry name" value="RpiR-like"/>
</dbReference>
<dbReference type="GO" id="GO:0003700">
    <property type="term" value="F:DNA-binding transcription factor activity"/>
    <property type="evidence" value="ECO:0007669"/>
    <property type="project" value="InterPro"/>
</dbReference>
<dbReference type="PANTHER" id="PTHR30514:SF18">
    <property type="entry name" value="RPIR-FAMILY TRANSCRIPTIONAL REGULATOR"/>
    <property type="match status" value="1"/>
</dbReference>
<gene>
    <name evidence="2" type="ORF">C7446_0309</name>
</gene>
<dbReference type="GO" id="GO:0097367">
    <property type="term" value="F:carbohydrate derivative binding"/>
    <property type="evidence" value="ECO:0007669"/>
    <property type="project" value="InterPro"/>
</dbReference>
<dbReference type="PROSITE" id="PS51071">
    <property type="entry name" value="HTH_RPIR"/>
    <property type="match status" value="1"/>
</dbReference>
<organism evidence="2 3">
    <name type="scientific">Kushneria sinocarnis</name>
    <dbReference type="NCBI Taxonomy" id="595502"/>
    <lineage>
        <taxon>Bacteria</taxon>
        <taxon>Pseudomonadati</taxon>
        <taxon>Pseudomonadota</taxon>
        <taxon>Gammaproteobacteria</taxon>
        <taxon>Oceanospirillales</taxon>
        <taxon>Halomonadaceae</taxon>
        <taxon>Kushneria</taxon>
    </lineage>
</organism>
<dbReference type="Pfam" id="PF01418">
    <property type="entry name" value="HTH_6"/>
    <property type="match status" value="1"/>
</dbReference>
<evidence type="ECO:0000313" key="3">
    <source>
        <dbReference type="Proteomes" id="UP000281975"/>
    </source>
</evidence>
<dbReference type="PANTHER" id="PTHR30514">
    <property type="entry name" value="GLUCOKINASE"/>
    <property type="match status" value="1"/>
</dbReference>
<dbReference type="InterPro" id="IPR036388">
    <property type="entry name" value="WH-like_DNA-bd_sf"/>
</dbReference>
<dbReference type="GO" id="GO:1901135">
    <property type="term" value="P:carbohydrate derivative metabolic process"/>
    <property type="evidence" value="ECO:0007669"/>
    <property type="project" value="InterPro"/>
</dbReference>
<dbReference type="Proteomes" id="UP000281975">
    <property type="component" value="Unassembled WGS sequence"/>
</dbReference>
<dbReference type="AlphaFoldDB" id="A0A420X177"/>
<proteinExistence type="predicted"/>
<dbReference type="RefSeq" id="WP_245977595.1">
    <property type="nucleotide sequence ID" value="NZ_RBIN01000001.1"/>
</dbReference>
<dbReference type="Gene3D" id="3.40.50.10490">
    <property type="entry name" value="Glucose-6-phosphate isomerase like protein, domain 1"/>
    <property type="match status" value="1"/>
</dbReference>
<evidence type="ECO:0000313" key="2">
    <source>
        <dbReference type="EMBL" id="RKR07497.1"/>
    </source>
</evidence>
<accession>A0A420X177</accession>
<dbReference type="InterPro" id="IPR009057">
    <property type="entry name" value="Homeodomain-like_sf"/>
</dbReference>
<dbReference type="EMBL" id="RBIN01000001">
    <property type="protein sequence ID" value="RKR07497.1"/>
    <property type="molecule type" value="Genomic_DNA"/>
</dbReference>
<dbReference type="SUPFAM" id="SSF46689">
    <property type="entry name" value="Homeodomain-like"/>
    <property type="match status" value="1"/>
</dbReference>
<protein>
    <submittedName>
        <fullName evidence="2">RpiR family transcriptional regulator</fullName>
    </submittedName>
</protein>
<dbReference type="Gene3D" id="1.10.10.10">
    <property type="entry name" value="Winged helix-like DNA-binding domain superfamily/Winged helix DNA-binding domain"/>
    <property type="match status" value="1"/>
</dbReference>
<dbReference type="GO" id="GO:0003677">
    <property type="term" value="F:DNA binding"/>
    <property type="evidence" value="ECO:0007669"/>
    <property type="project" value="InterPro"/>
</dbReference>